<dbReference type="Proteomes" id="UP000811255">
    <property type="component" value="Unassembled WGS sequence"/>
</dbReference>
<dbReference type="SUPFAM" id="SSF53448">
    <property type="entry name" value="Nucleotide-diphospho-sugar transferases"/>
    <property type="match status" value="1"/>
</dbReference>
<keyword evidence="9" id="KW-1185">Reference proteome</keyword>
<dbReference type="PANTHER" id="PTHR43867:SF2">
    <property type="entry name" value="CELLULOSE SYNTHASE CATALYTIC SUBUNIT A [UDP-FORMING]"/>
    <property type="match status" value="1"/>
</dbReference>
<dbReference type="EMBL" id="JAHFVK010000001">
    <property type="protein sequence ID" value="MBT2132907.1"/>
    <property type="molecule type" value="Genomic_DNA"/>
</dbReference>
<keyword evidence="2" id="KW-0328">Glycosyltransferase</keyword>
<feature type="transmembrane region" description="Helical" evidence="7">
    <location>
        <begin position="341"/>
        <end position="362"/>
    </location>
</feature>
<keyword evidence="4 7" id="KW-0812">Transmembrane</keyword>
<evidence type="ECO:0000256" key="4">
    <source>
        <dbReference type="ARBA" id="ARBA00022692"/>
    </source>
</evidence>
<accession>A0ABS5W0S0</accession>
<dbReference type="Pfam" id="PF13641">
    <property type="entry name" value="Glyco_tranf_2_3"/>
    <property type="match status" value="1"/>
</dbReference>
<evidence type="ECO:0000313" key="8">
    <source>
        <dbReference type="EMBL" id="MBT2132907.1"/>
    </source>
</evidence>
<evidence type="ECO:0000256" key="3">
    <source>
        <dbReference type="ARBA" id="ARBA00022679"/>
    </source>
</evidence>
<dbReference type="InterPro" id="IPR050321">
    <property type="entry name" value="Glycosyltr_2/OpgH_subfam"/>
</dbReference>
<dbReference type="NCBIfam" id="NF011307">
    <property type="entry name" value="PRK14716.1-5"/>
    <property type="match status" value="1"/>
</dbReference>
<evidence type="ECO:0000256" key="6">
    <source>
        <dbReference type="ARBA" id="ARBA00023136"/>
    </source>
</evidence>
<feature type="transmembrane region" description="Helical" evidence="7">
    <location>
        <begin position="374"/>
        <end position="392"/>
    </location>
</feature>
<evidence type="ECO:0000256" key="2">
    <source>
        <dbReference type="ARBA" id="ARBA00022676"/>
    </source>
</evidence>
<evidence type="ECO:0000256" key="7">
    <source>
        <dbReference type="SAM" id="Phobius"/>
    </source>
</evidence>
<protein>
    <submittedName>
        <fullName evidence="8">Glycosyl transferase family protein</fullName>
    </submittedName>
</protein>
<name>A0ABS5W0S0_9SPHN</name>
<reference evidence="8 9" key="1">
    <citation type="submission" date="2021-05" db="EMBL/GenBank/DDBJ databases">
        <title>Croceibacterium sp. LX-88 genome sequence.</title>
        <authorList>
            <person name="Luo X."/>
        </authorList>
    </citation>
    <scope>NUCLEOTIDE SEQUENCE [LARGE SCALE GENOMIC DNA]</scope>
    <source>
        <strain evidence="8 9">LX-88</strain>
    </source>
</reference>
<feature type="transmembrane region" description="Helical" evidence="7">
    <location>
        <begin position="16"/>
        <end position="41"/>
    </location>
</feature>
<keyword evidence="3 8" id="KW-0808">Transferase</keyword>
<dbReference type="Gene3D" id="3.90.550.10">
    <property type="entry name" value="Spore Coat Polysaccharide Biosynthesis Protein SpsA, Chain A"/>
    <property type="match status" value="1"/>
</dbReference>
<dbReference type="GO" id="GO:0016740">
    <property type="term" value="F:transferase activity"/>
    <property type="evidence" value="ECO:0007669"/>
    <property type="project" value="UniProtKB-KW"/>
</dbReference>
<evidence type="ECO:0000256" key="5">
    <source>
        <dbReference type="ARBA" id="ARBA00022989"/>
    </source>
</evidence>
<evidence type="ECO:0000313" key="9">
    <source>
        <dbReference type="Proteomes" id="UP000811255"/>
    </source>
</evidence>
<dbReference type="InterPro" id="IPR029044">
    <property type="entry name" value="Nucleotide-diphossugar_trans"/>
</dbReference>
<comment type="subcellular location">
    <subcellularLocation>
        <location evidence="1">Membrane</location>
        <topology evidence="1">Multi-pass membrane protein</topology>
    </subcellularLocation>
</comment>
<organism evidence="8 9">
    <name type="scientific">Croceibacterium selenioxidans</name>
    <dbReference type="NCBI Taxonomy" id="2838833"/>
    <lineage>
        <taxon>Bacteria</taxon>
        <taxon>Pseudomonadati</taxon>
        <taxon>Pseudomonadota</taxon>
        <taxon>Alphaproteobacteria</taxon>
        <taxon>Sphingomonadales</taxon>
        <taxon>Erythrobacteraceae</taxon>
        <taxon>Croceibacterium</taxon>
    </lineage>
</organism>
<keyword evidence="6 7" id="KW-0472">Membrane</keyword>
<sequence length="464" mass="51229">MTHWTLEWLALVEYELLLFAGVFLLVGSLDELVVDFSWAWLRLTGRAKSRRIERHELCNQELMGPAALFIPAWNEASVIGFTIAHALAAWPQKGLRVYVGCYANDLPTIEAVLRGAGGDPRLRLVVRDEIGPTTKADCLNRLYAALETDERRSGTRFRLILLQDAEDMVDPAALILMDRAVDDVEFVQLPVLPEPRPGRWVGNHYCDEFAEAHGKAMVVREAIGAALPGAGVGCGFARSMLARIDATGHGTGPFPVDSLTEDYELGMTIKAAGGRSQFMRVRGEDGRLVATRAYFPARIDRAVMQKARWLHGIALQGWDRLGWSSGPGEWWMRARDRRGPLSALVLFAGYALLVVAGMLWTGRLLDLAPPPRPTVLITALLAANFVGLAWRVTMRFAFTAREYGWAEGLRGILRIPLSNIIAIMAARRAVSAYAEWLRGAVSAWEKTDHDDHPVSGALQAVRVG</sequence>
<keyword evidence="5 7" id="KW-1133">Transmembrane helix</keyword>
<evidence type="ECO:0000256" key="1">
    <source>
        <dbReference type="ARBA" id="ARBA00004141"/>
    </source>
</evidence>
<comment type="caution">
    <text evidence="8">The sequence shown here is derived from an EMBL/GenBank/DDBJ whole genome shotgun (WGS) entry which is preliminary data.</text>
</comment>
<gene>
    <name evidence="8" type="ORF">KK137_01055</name>
</gene>
<dbReference type="RefSeq" id="WP_214534101.1">
    <property type="nucleotide sequence ID" value="NZ_JAHFVK010000001.1"/>
</dbReference>
<dbReference type="PANTHER" id="PTHR43867">
    <property type="entry name" value="CELLULOSE SYNTHASE CATALYTIC SUBUNIT A [UDP-FORMING]"/>
    <property type="match status" value="1"/>
</dbReference>
<proteinExistence type="predicted"/>